<reference evidence="7" key="1">
    <citation type="submission" date="2024-05" db="EMBL/GenBank/DDBJ databases">
        <authorList>
            <person name="Kim S."/>
            <person name="Heo J."/>
            <person name="Choi H."/>
            <person name="Choi Y."/>
            <person name="Kwon S.-W."/>
            <person name="Kim Y."/>
        </authorList>
    </citation>
    <scope>NUCLEOTIDE SEQUENCE</scope>
    <source>
        <strain evidence="7">KACC 23698</strain>
    </source>
</reference>
<dbReference type="PANTHER" id="PTHR48101:SF4">
    <property type="entry name" value="METHYLMALONYL-COA MUTASE, MITOCHONDRIAL"/>
    <property type="match status" value="1"/>
</dbReference>
<dbReference type="PANTHER" id="PTHR48101">
    <property type="entry name" value="METHYLMALONYL-COA MUTASE, MITOCHONDRIAL-RELATED"/>
    <property type="match status" value="1"/>
</dbReference>
<evidence type="ECO:0000256" key="3">
    <source>
        <dbReference type="ARBA" id="ARBA00022628"/>
    </source>
</evidence>
<evidence type="ECO:0000256" key="2">
    <source>
        <dbReference type="ARBA" id="ARBA00008465"/>
    </source>
</evidence>
<dbReference type="CDD" id="cd03677">
    <property type="entry name" value="MM_CoA_mutase_beta"/>
    <property type="match status" value="1"/>
</dbReference>
<organism evidence="7">
    <name type="scientific">Alsobacter sp. KACC 23698</name>
    <dbReference type="NCBI Taxonomy" id="3149229"/>
    <lineage>
        <taxon>Bacteria</taxon>
        <taxon>Pseudomonadati</taxon>
        <taxon>Pseudomonadota</taxon>
        <taxon>Alphaproteobacteria</taxon>
        <taxon>Hyphomicrobiales</taxon>
        <taxon>Alsobacteraceae</taxon>
        <taxon>Alsobacter</taxon>
    </lineage>
</organism>
<dbReference type="SUPFAM" id="SSF51703">
    <property type="entry name" value="Cobalamin (vitamin B12)-dependent enzymes"/>
    <property type="match status" value="1"/>
</dbReference>
<evidence type="ECO:0000256" key="1">
    <source>
        <dbReference type="ARBA" id="ARBA00001922"/>
    </source>
</evidence>
<feature type="domain" description="Methylmalonyl-CoA mutase alpha/beta chain catalytic" evidence="6">
    <location>
        <begin position="67"/>
        <end position="453"/>
    </location>
</feature>
<sequence length="620" mass="64540">MTQAPFASSFPLPTRDQWRALVDTVLKGKDFERTLVSRTYDGLSIQPLYPKAEDVAPIAGRTPGTGWSVLQRVDDPDPARANAQALEDLENGATGLQLVFAGSHGAYGFGLPDGSAATVERALQGVVLEAGIHVEVDLSFACKEAAEALAARIERDKTDPASVRVSFGYDPLGQMATLGGLPLPWPDLAKPFAAMASSIAKRGFRGPVAAADARVVHAAGGSEAQELAYATASAVASLRALEAGGMDLDAARRLIGFRLAVDADQFLGIAKLRALRLLWARVEEACGLAPEPIHIHAETAWRMMTRRDPWVNLLRETVAVFAAGVGGADSVAALPFTQAIGLPDAFARRLSRNTQLVLLEEANLAKVADPAAGSGGHEALTASLASAAWDLFQEIERSGGLPAALEAGSFQARVAATRKERETAVARRKDALTGASEFPDAHEKPVAVLARAPEGAPARPFSGIAALPAFRLSEPFERLRDDAEAARAAGRNPTVFLANLGPVSAFTARAQFAKNLFEAGGVVALGNDGFAAAGATDIGALAAAFRASGAPLACICSSDEVYAREAADAARALAGAGARRVYLAGRPGELEAALTDAGVGGFVFAGMDVLKVLREAQEAV</sequence>
<dbReference type="InterPro" id="IPR016176">
    <property type="entry name" value="Cbl-dep_enz_cat"/>
</dbReference>
<gene>
    <name evidence="7" type="ORF">ABEG18_04050</name>
</gene>
<dbReference type="SUPFAM" id="SSF52242">
    <property type="entry name" value="Cobalamin (vitamin B12)-binding domain"/>
    <property type="match status" value="1"/>
</dbReference>
<dbReference type="RefSeq" id="WP_406856816.1">
    <property type="nucleotide sequence ID" value="NZ_CP157484.1"/>
</dbReference>
<dbReference type="InterPro" id="IPR036724">
    <property type="entry name" value="Cobalamin-bd_sf"/>
</dbReference>
<dbReference type="Gene3D" id="3.20.20.240">
    <property type="entry name" value="Methylmalonyl-CoA mutase"/>
    <property type="match status" value="1"/>
</dbReference>
<keyword evidence="5" id="KW-0170">Cobalt</keyword>
<dbReference type="Gene3D" id="3.40.50.280">
    <property type="entry name" value="Cobalamin-binding domain"/>
    <property type="match status" value="1"/>
</dbReference>
<keyword evidence="4" id="KW-0413">Isomerase</keyword>
<comment type="cofactor">
    <cofactor evidence="1">
        <name>adenosylcob(III)alamin</name>
        <dbReference type="ChEBI" id="CHEBI:18408"/>
    </cofactor>
</comment>
<dbReference type="InterPro" id="IPR006099">
    <property type="entry name" value="MeMalonylCoA_mutase_a/b_cat"/>
</dbReference>
<dbReference type="EMBL" id="CP157484">
    <property type="protein sequence ID" value="XBO39965.1"/>
    <property type="molecule type" value="Genomic_DNA"/>
</dbReference>
<dbReference type="GO" id="GO:0004494">
    <property type="term" value="F:methylmalonyl-CoA mutase activity"/>
    <property type="evidence" value="ECO:0007669"/>
    <property type="project" value="UniProtKB-EC"/>
</dbReference>
<comment type="similarity">
    <text evidence="2">Belongs to the methylmalonyl-CoA mutase family.</text>
</comment>
<dbReference type="Pfam" id="PF01642">
    <property type="entry name" value="MM_CoA_mutase"/>
    <property type="match status" value="1"/>
</dbReference>
<dbReference type="GO" id="GO:0031419">
    <property type="term" value="F:cobalamin binding"/>
    <property type="evidence" value="ECO:0007669"/>
    <property type="project" value="UniProtKB-KW"/>
</dbReference>
<evidence type="ECO:0000259" key="6">
    <source>
        <dbReference type="Pfam" id="PF01642"/>
    </source>
</evidence>
<accession>A0AAU7JIH5</accession>
<dbReference type="AlphaFoldDB" id="A0AAU7JIH5"/>
<protein>
    <submittedName>
        <fullName evidence="7">Methylmalonyl-CoA mutase subunit beta</fullName>
    </submittedName>
</protein>
<evidence type="ECO:0000256" key="4">
    <source>
        <dbReference type="ARBA" id="ARBA00023235"/>
    </source>
</evidence>
<name>A0AAU7JIH5_9HYPH</name>
<evidence type="ECO:0000313" key="7">
    <source>
        <dbReference type="EMBL" id="XBO39965.1"/>
    </source>
</evidence>
<dbReference type="GO" id="GO:0005737">
    <property type="term" value="C:cytoplasm"/>
    <property type="evidence" value="ECO:0007669"/>
    <property type="project" value="TreeGrafter"/>
</dbReference>
<keyword evidence="3" id="KW-0846">Cobalamin</keyword>
<dbReference type="GO" id="GO:0046872">
    <property type="term" value="F:metal ion binding"/>
    <property type="evidence" value="ECO:0007669"/>
    <property type="project" value="InterPro"/>
</dbReference>
<proteinExistence type="inferred from homology"/>
<dbReference type="GO" id="GO:0019678">
    <property type="term" value="P:propionate metabolic process, methylmalonyl pathway"/>
    <property type="evidence" value="ECO:0007669"/>
    <property type="project" value="TreeGrafter"/>
</dbReference>
<evidence type="ECO:0000256" key="5">
    <source>
        <dbReference type="ARBA" id="ARBA00023285"/>
    </source>
</evidence>